<dbReference type="Pfam" id="PF02719">
    <property type="entry name" value="Polysacc_synt_2"/>
    <property type="match status" value="1"/>
</dbReference>
<dbReference type="Proteomes" id="UP000199002">
    <property type="component" value="Unassembled WGS sequence"/>
</dbReference>
<feature type="transmembrane region" description="Helical" evidence="3">
    <location>
        <begin position="85"/>
        <end position="106"/>
    </location>
</feature>
<dbReference type="PANTHER" id="PTHR43318:SF1">
    <property type="entry name" value="POLYSACCHARIDE BIOSYNTHESIS PROTEIN EPSC-RELATED"/>
    <property type="match status" value="1"/>
</dbReference>
<evidence type="ECO:0000256" key="1">
    <source>
        <dbReference type="ARBA" id="ARBA00007430"/>
    </source>
</evidence>
<gene>
    <name evidence="5" type="ORF">SAMN05421875_10634</name>
</gene>
<evidence type="ECO:0000313" key="5">
    <source>
        <dbReference type="EMBL" id="SEA14422.1"/>
    </source>
</evidence>
<protein>
    <submittedName>
        <fullName evidence="5">NDP-sugar epimerase, includes UDP-GlcNAc-inverting 4,6-dehydratase FlaA1 and capsular polysaccharide biosynthesis protein EpsC</fullName>
    </submittedName>
</protein>
<dbReference type="InterPro" id="IPR003869">
    <property type="entry name" value="Polysac_CapD-like"/>
</dbReference>
<dbReference type="GeneID" id="34233062"/>
<sequence>MPFHKFIATPLLALPRPAKRLVVVAIDLVLSLLSVWVAFYLRVDQTGLPQAQQKYVYLLAPLLAFPLFVRFGLYRAIFRYTGMAALFTTAKAVGVYAVLFFTALLVLKWDGVPRSLGLIQPLIFLLLVGGSRAIARYWLAGGSRKARHAQGRLLIYGAGDAGVQTAYALGLAHQFVLLGFIDDDKAKAGRSINGVDVIAPDEVADAVERMGVTDILLAMPSLDRARRNEIVAMLRGLHVHVRSLPGMGDLASGRVTVQDFQELDVEDLLGRPPVPPDSTLLAKNLAHKVVLVTGAGGSIGSELCRQIIQEKPRQLVLVEHNEFGLYSIHRELEGLCTEHALRVELVPLLASVGNFGRLKEICHLYRPATVYHAAAYKHVPLVESNPSEGVLNNVFGTLNMARAAMESEVAHFVLVSTDKAVRPTNVMGATKRMAELVLQALSASGSVVFHLPDGSLSPEVRNRTLFSMVRFGNVLGSSGSVVPLFRKQLRDGGPLTVTHAEVTRYFMTIPEAAQLVLQAGAMARGGDVFLLDMGQPVKIMDLARRMVELSGMTVCDEDHPGGDIEIRITGLRPGEKLYEELLISDNPEGTAHARIMKAHEDFLPWPQLAPVLVEMRHAAIQSDQETMRSILLQLVHGYSPESLRASTTEKANGAAPQRHTPCTSAQLNILE</sequence>
<dbReference type="PANTHER" id="PTHR43318">
    <property type="entry name" value="UDP-N-ACETYLGLUCOSAMINE 4,6-DEHYDRATASE"/>
    <property type="match status" value="1"/>
</dbReference>
<comment type="similarity">
    <text evidence="1">Belongs to the polysaccharide synthase family.</text>
</comment>
<evidence type="ECO:0000313" key="6">
    <source>
        <dbReference type="Proteomes" id="UP000199002"/>
    </source>
</evidence>
<keyword evidence="3" id="KW-0812">Transmembrane</keyword>
<dbReference type="RefSeq" id="WP_092697584.1">
    <property type="nucleotide sequence ID" value="NZ_FNQJ01000006.1"/>
</dbReference>
<evidence type="ECO:0000256" key="2">
    <source>
        <dbReference type="SAM" id="MobiDB-lite"/>
    </source>
</evidence>
<feature type="transmembrane region" description="Helical" evidence="3">
    <location>
        <begin position="21"/>
        <end position="43"/>
    </location>
</feature>
<dbReference type="Gene3D" id="3.40.50.720">
    <property type="entry name" value="NAD(P)-binding Rossmann-like Domain"/>
    <property type="match status" value="2"/>
</dbReference>
<reference evidence="6" key="1">
    <citation type="submission" date="2016-10" db="EMBL/GenBank/DDBJ databases">
        <authorList>
            <person name="Varghese N."/>
            <person name="Submissions S."/>
        </authorList>
    </citation>
    <scope>NUCLEOTIDE SEQUENCE [LARGE SCALE GENOMIC DNA]</scope>
    <source>
        <strain evidence="6">DSM 25157</strain>
    </source>
</reference>
<dbReference type="EMBL" id="FNQJ01000006">
    <property type="protein sequence ID" value="SEA14422.1"/>
    <property type="molecule type" value="Genomic_DNA"/>
</dbReference>
<evidence type="ECO:0000256" key="3">
    <source>
        <dbReference type="SAM" id="Phobius"/>
    </source>
</evidence>
<name>A0A1H3YTP9_9BURK</name>
<feature type="transmembrane region" description="Helical" evidence="3">
    <location>
        <begin position="118"/>
        <end position="139"/>
    </location>
</feature>
<dbReference type="AlphaFoldDB" id="A0A1H3YTP9"/>
<proteinExistence type="inferred from homology"/>
<feature type="domain" description="Polysaccharide biosynthesis protein CapD-like" evidence="4">
    <location>
        <begin position="290"/>
        <end position="599"/>
    </location>
</feature>
<keyword evidence="6" id="KW-1185">Reference proteome</keyword>
<dbReference type="InterPro" id="IPR036291">
    <property type="entry name" value="NAD(P)-bd_dom_sf"/>
</dbReference>
<accession>A0A1H3YTP9</accession>
<evidence type="ECO:0000259" key="4">
    <source>
        <dbReference type="Pfam" id="PF02719"/>
    </source>
</evidence>
<keyword evidence="3" id="KW-0472">Membrane</keyword>
<feature type="region of interest" description="Disordered" evidence="2">
    <location>
        <begin position="644"/>
        <end position="663"/>
    </location>
</feature>
<organism evidence="5 6">
    <name type="scientific">Acidovorax soli</name>
    <dbReference type="NCBI Taxonomy" id="592050"/>
    <lineage>
        <taxon>Bacteria</taxon>
        <taxon>Pseudomonadati</taxon>
        <taxon>Pseudomonadota</taxon>
        <taxon>Betaproteobacteria</taxon>
        <taxon>Burkholderiales</taxon>
        <taxon>Comamonadaceae</taxon>
        <taxon>Acidovorax</taxon>
    </lineage>
</organism>
<dbReference type="CDD" id="cd05237">
    <property type="entry name" value="UDP_invert_4-6DH_SDR_e"/>
    <property type="match status" value="1"/>
</dbReference>
<dbReference type="STRING" id="592050.SAMN05421875_10634"/>
<dbReference type="InterPro" id="IPR051203">
    <property type="entry name" value="Polysaccharide_Synthase-Rel"/>
</dbReference>
<keyword evidence="3" id="KW-1133">Transmembrane helix</keyword>
<dbReference type="Pfam" id="PF13727">
    <property type="entry name" value="CoA_binding_3"/>
    <property type="match status" value="1"/>
</dbReference>
<dbReference type="SUPFAM" id="SSF51735">
    <property type="entry name" value="NAD(P)-binding Rossmann-fold domains"/>
    <property type="match status" value="2"/>
</dbReference>
<feature type="transmembrane region" description="Helical" evidence="3">
    <location>
        <begin position="55"/>
        <end position="73"/>
    </location>
</feature>